<keyword evidence="1" id="KW-0472">Membrane</keyword>
<sequence length="441" mass="49319">MKTNLFDREIKKIRRQPLSPNRRKRLSRLYPECRPEEKAAEQDAKRLRMAAIALAAGSVLTVAALLVGGASEIQMLERPAPGAGSRTEVLQVQQGDHVATVDLELAERRLTEEEREMRLDQAEAEMCILFLGENPDVEHVSLPLNLSAECPVDGVTAWWNPEETELVHPDGTIAEETVFGADGRTTVLELNLKDGETERVVPVTVSLRDRENPESGKEASAERALQKLVEENPEETEVLLPGEIDGQPVTYRRDGDLPAGIFLILGLLAAGVFLFYPEQRMREEEKKREEELALAYSEFVAKIRVLTGAGLSLRSTWKRLAEEYEADRAKGGKRKILYEEVCRTERELSQGVLEEEVYSRFAGRIGQGAYLRLGGLLESHIRNGIRGFSALLAAESAEAFRERLQLARRQGEQISARLLIPLLLLFALILVLLMVPAFFSL</sequence>
<evidence type="ECO:0008006" key="4">
    <source>
        <dbReference type="Google" id="ProtNLM"/>
    </source>
</evidence>
<comment type="caution">
    <text evidence="2">The sequence shown here is derived from an EMBL/GenBank/DDBJ whole genome shotgun (WGS) entry which is preliminary data.</text>
</comment>
<dbReference type="RefSeq" id="WP_308453032.1">
    <property type="nucleotide sequence ID" value="NZ_JAJEQR010000010.1"/>
</dbReference>
<name>A0AAE3E9H0_9FIRM</name>
<dbReference type="AlphaFoldDB" id="A0AAE3E9H0"/>
<proteinExistence type="predicted"/>
<feature type="transmembrane region" description="Helical" evidence="1">
    <location>
        <begin position="418"/>
        <end position="439"/>
    </location>
</feature>
<feature type="transmembrane region" description="Helical" evidence="1">
    <location>
        <begin position="50"/>
        <end position="70"/>
    </location>
</feature>
<keyword evidence="1" id="KW-0812">Transmembrane</keyword>
<evidence type="ECO:0000256" key="1">
    <source>
        <dbReference type="SAM" id="Phobius"/>
    </source>
</evidence>
<evidence type="ECO:0000313" key="2">
    <source>
        <dbReference type="EMBL" id="MCC2230328.1"/>
    </source>
</evidence>
<accession>A0AAE3E9H0</accession>
<dbReference type="Proteomes" id="UP001198182">
    <property type="component" value="Unassembled WGS sequence"/>
</dbReference>
<reference evidence="2" key="1">
    <citation type="submission" date="2021-10" db="EMBL/GenBank/DDBJ databases">
        <title>Anaerobic single-cell dispensing facilitates the cultivation of human gut bacteria.</title>
        <authorList>
            <person name="Afrizal A."/>
        </authorList>
    </citation>
    <scope>NUCLEOTIDE SEQUENCE</scope>
    <source>
        <strain evidence="2">CLA-AA-H215</strain>
    </source>
</reference>
<keyword evidence="1" id="KW-1133">Transmembrane helix</keyword>
<keyword evidence="3" id="KW-1185">Reference proteome</keyword>
<feature type="transmembrane region" description="Helical" evidence="1">
    <location>
        <begin position="257"/>
        <end position="276"/>
    </location>
</feature>
<gene>
    <name evidence="2" type="ORF">LKD81_04845</name>
</gene>
<evidence type="ECO:0000313" key="3">
    <source>
        <dbReference type="Proteomes" id="UP001198182"/>
    </source>
</evidence>
<protein>
    <recommendedName>
        <fullName evidence="4">Type II secretion system protein GspF domain-containing protein</fullName>
    </recommendedName>
</protein>
<dbReference type="EMBL" id="JAJEQR010000010">
    <property type="protein sequence ID" value="MCC2230328.1"/>
    <property type="molecule type" value="Genomic_DNA"/>
</dbReference>
<organism evidence="2 3">
    <name type="scientific">Hominifimenecus microfluidus</name>
    <dbReference type="NCBI Taxonomy" id="2885348"/>
    <lineage>
        <taxon>Bacteria</taxon>
        <taxon>Bacillati</taxon>
        <taxon>Bacillota</taxon>
        <taxon>Clostridia</taxon>
        <taxon>Lachnospirales</taxon>
        <taxon>Lachnospiraceae</taxon>
        <taxon>Hominifimenecus</taxon>
    </lineage>
</organism>